<dbReference type="AlphaFoldDB" id="A0AAE1SE78"/>
<accession>A0AAE1SE78</accession>
<name>A0AAE1SE78_9SOLA</name>
<reference evidence="2" key="1">
    <citation type="submission" date="2023-12" db="EMBL/GenBank/DDBJ databases">
        <title>Genome assembly of Anisodus tanguticus.</title>
        <authorList>
            <person name="Wang Y.-J."/>
        </authorList>
    </citation>
    <scope>NUCLEOTIDE SEQUENCE</scope>
    <source>
        <strain evidence="2">KB-2021</strain>
        <tissue evidence="2">Leaf</tissue>
    </source>
</reference>
<feature type="region of interest" description="Disordered" evidence="1">
    <location>
        <begin position="1"/>
        <end position="24"/>
    </location>
</feature>
<sequence>MVDAGIIASTSHNNSNEGGNHSGESMLSIGDVDLQMVDVGNSASFSHNNSSEENSINSEGHVNIHEEDRILLGYVRGTIYDNEGNLYDFYLKHAKVLEFYIKKQNYMYTPQWKYGRITCDKAEETFVRNGDAKAMMSFFRRMKSMNPEFYHTFELDGEGRLKDVL</sequence>
<gene>
    <name evidence="2" type="ORF">RND71_011686</name>
</gene>
<evidence type="ECO:0000256" key="1">
    <source>
        <dbReference type="SAM" id="MobiDB-lite"/>
    </source>
</evidence>
<dbReference type="EMBL" id="JAVYJV010000006">
    <property type="protein sequence ID" value="KAK4367894.1"/>
    <property type="molecule type" value="Genomic_DNA"/>
</dbReference>
<proteinExistence type="predicted"/>
<feature type="compositionally biased region" description="Low complexity" evidence="1">
    <location>
        <begin position="11"/>
        <end position="24"/>
    </location>
</feature>
<evidence type="ECO:0000313" key="3">
    <source>
        <dbReference type="Proteomes" id="UP001291623"/>
    </source>
</evidence>
<comment type="caution">
    <text evidence="2">The sequence shown here is derived from an EMBL/GenBank/DDBJ whole genome shotgun (WGS) entry which is preliminary data.</text>
</comment>
<protein>
    <submittedName>
        <fullName evidence="2">Uncharacterized protein</fullName>
    </submittedName>
</protein>
<keyword evidence="3" id="KW-1185">Reference proteome</keyword>
<organism evidence="2 3">
    <name type="scientific">Anisodus tanguticus</name>
    <dbReference type="NCBI Taxonomy" id="243964"/>
    <lineage>
        <taxon>Eukaryota</taxon>
        <taxon>Viridiplantae</taxon>
        <taxon>Streptophyta</taxon>
        <taxon>Embryophyta</taxon>
        <taxon>Tracheophyta</taxon>
        <taxon>Spermatophyta</taxon>
        <taxon>Magnoliopsida</taxon>
        <taxon>eudicotyledons</taxon>
        <taxon>Gunneridae</taxon>
        <taxon>Pentapetalae</taxon>
        <taxon>asterids</taxon>
        <taxon>lamiids</taxon>
        <taxon>Solanales</taxon>
        <taxon>Solanaceae</taxon>
        <taxon>Solanoideae</taxon>
        <taxon>Hyoscyameae</taxon>
        <taxon>Anisodus</taxon>
    </lineage>
</organism>
<evidence type="ECO:0000313" key="2">
    <source>
        <dbReference type="EMBL" id="KAK4367894.1"/>
    </source>
</evidence>
<dbReference type="Proteomes" id="UP001291623">
    <property type="component" value="Unassembled WGS sequence"/>
</dbReference>